<protein>
    <recommendedName>
        <fullName evidence="3">Alpha/beta hydrolase</fullName>
    </recommendedName>
</protein>
<feature type="non-terminal residue" evidence="1">
    <location>
        <position position="1"/>
    </location>
</feature>
<reference evidence="1 2" key="1">
    <citation type="submission" date="2019-03" db="EMBL/GenBank/DDBJ databases">
        <title>Genomic Encyclopedia of Type Strains, Phase III (KMG-III): the genomes of soil and plant-associated and newly described type strains.</title>
        <authorList>
            <person name="Whitman W."/>
        </authorList>
    </citation>
    <scope>NUCLEOTIDE SEQUENCE [LARGE SCALE GENOMIC DNA]</scope>
    <source>
        <strain evidence="1 2">CECT 8976</strain>
    </source>
</reference>
<name>A0A4V3DTY9_9NEIS</name>
<proteinExistence type="predicted"/>
<dbReference type="RefSeq" id="WP_208108412.1">
    <property type="nucleotide sequence ID" value="NZ_SNZP01000029.1"/>
</dbReference>
<evidence type="ECO:0008006" key="3">
    <source>
        <dbReference type="Google" id="ProtNLM"/>
    </source>
</evidence>
<dbReference type="AlphaFoldDB" id="A0A4V3DTY9"/>
<dbReference type="EMBL" id="SNZP01000029">
    <property type="protein sequence ID" value="TDR69971.1"/>
    <property type="molecule type" value="Genomic_DNA"/>
</dbReference>
<evidence type="ECO:0000313" key="2">
    <source>
        <dbReference type="Proteomes" id="UP000295611"/>
    </source>
</evidence>
<dbReference type="SUPFAM" id="SSF53474">
    <property type="entry name" value="alpha/beta-Hydrolases"/>
    <property type="match status" value="1"/>
</dbReference>
<evidence type="ECO:0000313" key="1">
    <source>
        <dbReference type="EMBL" id="TDR69971.1"/>
    </source>
</evidence>
<comment type="caution">
    <text evidence="1">The sequence shown here is derived from an EMBL/GenBank/DDBJ whole genome shotgun (WGS) entry which is preliminary data.</text>
</comment>
<accession>A0A4V3DTY9</accession>
<sequence>HSMGGLVTRRAAQLAPDKMLGVVHGVQPVAGAPVVYRRFRAGTEVGGVFDLEGAAVAAIVGWNAADITPTLACSPGPLELLPTKHYPPGWLQVAQNEQVVMALPQADPYEEIYSKTTEDCWWGMLDPKLIDPAGSITNAGDSPLGNHIEALKKARRFHDTLGLYAHPQTYGYYGIDEKKYRAFGHITWQTDKLPHDDVLPLVINQDSGHTLNGQSTVPLYSQDAQDARVKLKLANVRNQGGDGTVPRDSAQVLDRLQPTPQAVFRITGFDHQNSFANRYALQATVYSIARLVAEQAPAPVPY</sequence>
<gene>
    <name evidence="1" type="ORF">DFP86_1291</name>
</gene>
<dbReference type="Proteomes" id="UP000295611">
    <property type="component" value="Unassembled WGS sequence"/>
</dbReference>
<organism evidence="1 2">
    <name type="scientific">Paludibacterium purpuratum</name>
    <dbReference type="NCBI Taxonomy" id="1144873"/>
    <lineage>
        <taxon>Bacteria</taxon>
        <taxon>Pseudomonadati</taxon>
        <taxon>Pseudomonadota</taxon>
        <taxon>Betaproteobacteria</taxon>
        <taxon>Neisseriales</taxon>
        <taxon>Chromobacteriaceae</taxon>
        <taxon>Paludibacterium</taxon>
    </lineage>
</organism>
<dbReference type="InterPro" id="IPR029058">
    <property type="entry name" value="AB_hydrolase_fold"/>
</dbReference>
<keyword evidence="2" id="KW-1185">Reference proteome</keyword>